<reference evidence="1" key="1">
    <citation type="journal article" date="2014" name="Front. Microbiol.">
        <title>High frequency of phylogenetically diverse reductive dehalogenase-homologous genes in deep subseafloor sedimentary metagenomes.</title>
        <authorList>
            <person name="Kawai M."/>
            <person name="Futagami T."/>
            <person name="Toyoda A."/>
            <person name="Takaki Y."/>
            <person name="Nishi S."/>
            <person name="Hori S."/>
            <person name="Arai W."/>
            <person name="Tsubouchi T."/>
            <person name="Morono Y."/>
            <person name="Uchiyama I."/>
            <person name="Ito T."/>
            <person name="Fujiyama A."/>
            <person name="Inagaki F."/>
            <person name="Takami H."/>
        </authorList>
    </citation>
    <scope>NUCLEOTIDE SEQUENCE</scope>
    <source>
        <strain evidence="1">Expedition CK06-06</strain>
    </source>
</reference>
<comment type="caution">
    <text evidence="1">The sequence shown here is derived from an EMBL/GenBank/DDBJ whole genome shotgun (WGS) entry which is preliminary data.</text>
</comment>
<proteinExistence type="predicted"/>
<sequence>FRAIRMYHINKSKQEAIAMKRRRRTASGTKTNLKYSANESALARIPT</sequence>
<accession>X1P4C3</accession>
<organism evidence="1">
    <name type="scientific">marine sediment metagenome</name>
    <dbReference type="NCBI Taxonomy" id="412755"/>
    <lineage>
        <taxon>unclassified sequences</taxon>
        <taxon>metagenomes</taxon>
        <taxon>ecological metagenomes</taxon>
    </lineage>
</organism>
<dbReference type="EMBL" id="BARV01037426">
    <property type="protein sequence ID" value="GAI50698.1"/>
    <property type="molecule type" value="Genomic_DNA"/>
</dbReference>
<evidence type="ECO:0000313" key="1">
    <source>
        <dbReference type="EMBL" id="GAI50698.1"/>
    </source>
</evidence>
<gene>
    <name evidence="1" type="ORF">S06H3_57904</name>
</gene>
<protein>
    <submittedName>
        <fullName evidence="1">Uncharacterized protein</fullName>
    </submittedName>
</protein>
<name>X1P4C3_9ZZZZ</name>
<dbReference type="AlphaFoldDB" id="X1P4C3"/>
<feature type="non-terminal residue" evidence="1">
    <location>
        <position position="1"/>
    </location>
</feature>